<evidence type="ECO:0000313" key="2">
    <source>
        <dbReference type="Proteomes" id="UP001500707"/>
    </source>
</evidence>
<dbReference type="PANTHER" id="PTHR48098:SF1">
    <property type="entry name" value="DIACYLGLYCEROL ACYLTRANSFERASE_MYCOLYLTRANSFERASE AG85A"/>
    <property type="match status" value="1"/>
</dbReference>
<evidence type="ECO:0000313" key="1">
    <source>
        <dbReference type="EMBL" id="GAA3587561.1"/>
    </source>
</evidence>
<sequence>MPWSTRETASVMPWSPARLRLLIALIAADLLLLIGVTATDADPAGSAGRAARVTAEKTVGERLVELTIDSPALGRTATVRLLTPDGWQGRQPGESWPTLFLLVGGDGNHKAWTEDYDARLRDLPQLRSVLVVMPEMPLFGFYTDWFNGGRGGPPAVETFHLEEVRPLLERHYGAGSRRAAAGESQGGFGALSYSARHPGMFRAAASYSGFVHPSMHPHAVQAAMTYLGLDWKAVWGDPVAQRANWHAHDPYYLADRLRTTPVYVSSGDGTLGALDPPGTEPDPEIPGLEDPAEPFPEDAISPTETIMARESRALATRLTSLGTPVTTHFYAGTHSPPYWVREFRRSLPMLLRALEA</sequence>
<dbReference type="RefSeq" id="WP_346185977.1">
    <property type="nucleotide sequence ID" value="NZ_BAABCE010000023.1"/>
</dbReference>
<proteinExistence type="predicted"/>
<organism evidence="1 2">
    <name type="scientific">Streptomyces osmaniensis</name>
    <dbReference type="NCBI Taxonomy" id="593134"/>
    <lineage>
        <taxon>Bacteria</taxon>
        <taxon>Bacillati</taxon>
        <taxon>Actinomycetota</taxon>
        <taxon>Actinomycetes</taxon>
        <taxon>Kitasatosporales</taxon>
        <taxon>Streptomycetaceae</taxon>
        <taxon>Streptomyces</taxon>
    </lineage>
</organism>
<dbReference type="InterPro" id="IPR029058">
    <property type="entry name" value="AB_hydrolase_fold"/>
</dbReference>
<dbReference type="SUPFAM" id="SSF53474">
    <property type="entry name" value="alpha/beta-Hydrolases"/>
    <property type="match status" value="1"/>
</dbReference>
<gene>
    <name evidence="1" type="ORF">GCM10022295_81330</name>
</gene>
<dbReference type="InterPro" id="IPR000801">
    <property type="entry name" value="Esterase-like"/>
</dbReference>
<keyword evidence="2" id="KW-1185">Reference proteome</keyword>
<name>A0ABP6YNW0_9ACTN</name>
<dbReference type="GO" id="GO:0016787">
    <property type="term" value="F:hydrolase activity"/>
    <property type="evidence" value="ECO:0007669"/>
    <property type="project" value="UniProtKB-KW"/>
</dbReference>
<dbReference type="Pfam" id="PF00756">
    <property type="entry name" value="Esterase"/>
    <property type="match status" value="1"/>
</dbReference>
<comment type="caution">
    <text evidence="1">The sequence shown here is derived from an EMBL/GenBank/DDBJ whole genome shotgun (WGS) entry which is preliminary data.</text>
</comment>
<dbReference type="EMBL" id="BAABCE010000023">
    <property type="protein sequence ID" value="GAA3587561.1"/>
    <property type="molecule type" value="Genomic_DNA"/>
</dbReference>
<dbReference type="Proteomes" id="UP001500707">
    <property type="component" value="Unassembled WGS sequence"/>
</dbReference>
<dbReference type="PANTHER" id="PTHR48098">
    <property type="entry name" value="ENTEROCHELIN ESTERASE-RELATED"/>
    <property type="match status" value="1"/>
</dbReference>
<keyword evidence="1" id="KW-0378">Hydrolase</keyword>
<accession>A0ABP6YNW0</accession>
<dbReference type="InterPro" id="IPR050583">
    <property type="entry name" value="Mycobacterial_A85_antigen"/>
</dbReference>
<protein>
    <submittedName>
        <fullName evidence="1">Alpha/beta hydrolase family protein</fullName>
    </submittedName>
</protein>
<reference evidence="2" key="1">
    <citation type="journal article" date="2019" name="Int. J. Syst. Evol. Microbiol.">
        <title>The Global Catalogue of Microorganisms (GCM) 10K type strain sequencing project: providing services to taxonomists for standard genome sequencing and annotation.</title>
        <authorList>
            <consortium name="The Broad Institute Genomics Platform"/>
            <consortium name="The Broad Institute Genome Sequencing Center for Infectious Disease"/>
            <person name="Wu L."/>
            <person name="Ma J."/>
        </authorList>
    </citation>
    <scope>NUCLEOTIDE SEQUENCE [LARGE SCALE GENOMIC DNA]</scope>
    <source>
        <strain evidence="2">JCM 17656</strain>
    </source>
</reference>
<dbReference type="Gene3D" id="3.40.50.1820">
    <property type="entry name" value="alpha/beta hydrolase"/>
    <property type="match status" value="1"/>
</dbReference>